<organism evidence="2 3">
    <name type="scientific">Priapulus caudatus</name>
    <name type="common">Priapulid worm</name>
    <dbReference type="NCBI Taxonomy" id="37621"/>
    <lineage>
        <taxon>Eukaryota</taxon>
        <taxon>Metazoa</taxon>
        <taxon>Ecdysozoa</taxon>
        <taxon>Scalidophora</taxon>
        <taxon>Priapulida</taxon>
        <taxon>Priapulimorpha</taxon>
        <taxon>Priapulimorphida</taxon>
        <taxon>Priapulidae</taxon>
        <taxon>Priapulus</taxon>
    </lineage>
</organism>
<feature type="compositionally biased region" description="Low complexity" evidence="1">
    <location>
        <begin position="70"/>
        <end position="85"/>
    </location>
</feature>
<protein>
    <submittedName>
        <fullName evidence="3">Uncharacterized protein LOC106821109 isoform X1</fullName>
    </submittedName>
</protein>
<feature type="compositionally biased region" description="Polar residues" evidence="1">
    <location>
        <begin position="97"/>
        <end position="121"/>
    </location>
</feature>
<dbReference type="PANTHER" id="PTHR34753:SF1">
    <property type="entry name" value="TELOMERASE RNA COMPONENT INTERACTING RNASE"/>
    <property type="match status" value="1"/>
</dbReference>
<name>A0ABM1FA00_PRICU</name>
<gene>
    <name evidence="3" type="primary">LOC106821109</name>
</gene>
<proteinExistence type="predicted"/>
<feature type="compositionally biased region" description="Basic residues" evidence="1">
    <location>
        <begin position="1"/>
        <end position="17"/>
    </location>
</feature>
<keyword evidence="2" id="KW-1185">Reference proteome</keyword>
<sequence>MADHRRRVSSHSSKIAKNRNSSTDSNTQNAFRNDGSFMELFRKKMEEEERKKKLLVLDLQAQVSDVKECTSSPTVATTTMSTSAAKQRAVVDKELSDSGSCTEDSSNSCIEATNHNKISSSSHDRSETNPVAVESSSQATVPVKKPSLLSYVGKRRGSKPALKTGIVKKQKNDGDAEVPKEPWERYLHEVRKYKSQMCTDEDQTRPLVK</sequence>
<dbReference type="Proteomes" id="UP000695022">
    <property type="component" value="Unplaced"/>
</dbReference>
<evidence type="ECO:0000256" key="1">
    <source>
        <dbReference type="SAM" id="MobiDB-lite"/>
    </source>
</evidence>
<evidence type="ECO:0000313" key="2">
    <source>
        <dbReference type="Proteomes" id="UP000695022"/>
    </source>
</evidence>
<dbReference type="GeneID" id="106821109"/>
<feature type="compositionally biased region" description="Polar residues" evidence="1">
    <location>
        <begin position="18"/>
        <end position="31"/>
    </location>
</feature>
<reference evidence="3" key="1">
    <citation type="submission" date="2025-08" db="UniProtKB">
        <authorList>
            <consortium name="RefSeq"/>
        </authorList>
    </citation>
    <scope>IDENTIFICATION</scope>
</reference>
<feature type="compositionally biased region" description="Basic and acidic residues" evidence="1">
    <location>
        <begin position="170"/>
        <end position="180"/>
    </location>
</feature>
<feature type="region of interest" description="Disordered" evidence="1">
    <location>
        <begin position="67"/>
        <end position="180"/>
    </location>
</feature>
<dbReference type="RefSeq" id="XP_014681271.1">
    <property type="nucleotide sequence ID" value="XM_014825785.1"/>
</dbReference>
<dbReference type="PANTHER" id="PTHR34753">
    <property type="entry name" value="TELOMERASE RNA COMPONENT INTERACTING RNASE"/>
    <property type="match status" value="1"/>
</dbReference>
<dbReference type="InterPro" id="IPR038838">
    <property type="entry name" value="TRIR"/>
</dbReference>
<accession>A0ABM1FA00</accession>
<feature type="region of interest" description="Disordered" evidence="1">
    <location>
        <begin position="1"/>
        <end position="35"/>
    </location>
</feature>
<evidence type="ECO:0000313" key="3">
    <source>
        <dbReference type="RefSeq" id="XP_014681271.1"/>
    </source>
</evidence>